<gene>
    <name evidence="1" type="ORF">C5F48_20370</name>
</gene>
<dbReference type="EMBL" id="PZKG01000162">
    <property type="protein sequence ID" value="PTE19910.1"/>
    <property type="molecule type" value="Genomic_DNA"/>
</dbReference>
<protein>
    <submittedName>
        <fullName evidence="1">Uncharacterized protein</fullName>
    </submittedName>
</protein>
<evidence type="ECO:0000313" key="2">
    <source>
        <dbReference type="Proteomes" id="UP000241010"/>
    </source>
</evidence>
<dbReference type="OrthoDB" id="7816979at2"/>
<keyword evidence="2" id="KW-1185">Reference proteome</keyword>
<comment type="caution">
    <text evidence="1">The sequence shown here is derived from an EMBL/GenBank/DDBJ whole genome shotgun (WGS) entry which is preliminary data.</text>
</comment>
<dbReference type="RefSeq" id="WP_107665623.1">
    <property type="nucleotide sequence ID" value="NZ_PZKG01000162.1"/>
</dbReference>
<dbReference type="AlphaFoldDB" id="A0A2T4JPS2"/>
<reference evidence="1 2" key="1">
    <citation type="submission" date="2018-03" db="EMBL/GenBank/DDBJ databases">
        <title>Cereibacter changlensis.</title>
        <authorList>
            <person name="Meyer T.E."/>
            <person name="Miller S."/>
            <person name="Lodha T."/>
            <person name="Gandham S."/>
            <person name="Chintalapati S."/>
            <person name="Chintalapati V.R."/>
        </authorList>
    </citation>
    <scope>NUCLEOTIDE SEQUENCE [LARGE SCALE GENOMIC DNA]</scope>
    <source>
        <strain evidence="1 2">JA139</strain>
    </source>
</reference>
<organism evidence="1 2">
    <name type="scientific">Cereibacter changlensis JA139</name>
    <dbReference type="NCBI Taxonomy" id="1188249"/>
    <lineage>
        <taxon>Bacteria</taxon>
        <taxon>Pseudomonadati</taxon>
        <taxon>Pseudomonadota</taxon>
        <taxon>Alphaproteobacteria</taxon>
        <taxon>Rhodobacterales</taxon>
        <taxon>Paracoccaceae</taxon>
        <taxon>Cereibacter</taxon>
    </lineage>
</organism>
<dbReference type="Proteomes" id="UP000241010">
    <property type="component" value="Unassembled WGS sequence"/>
</dbReference>
<proteinExistence type="predicted"/>
<evidence type="ECO:0000313" key="1">
    <source>
        <dbReference type="EMBL" id="PTE19910.1"/>
    </source>
</evidence>
<name>A0A2T4JPS2_9RHOB</name>
<sequence>MHIVYHLGAHCTDEERLLRCLLKNRDLLAAEGIAVPGPARYRTLLRDAVAALDGAEAPPALQADLLARILDHDRAERLVLSWDSFLGFPQWVLRGALYPAAAERVRGFTRLFPDHEAELHLAIRNPASFLPALFEKQRGRSYAAFIEGCEPAALRWSDVVAGIRALNPELPITLWCDEDRPLIWPEVLASVAGHSAGLELEQTDELLAELLPPEAMAALRRALAEHPAGDVEGRRRLVSASLKAAALPERLEMEVDLPGWTEALITTMTAGYETDLARIARLPGVTVLAP</sequence>
<accession>A0A2T4JPS2</accession>